<evidence type="ECO:0000313" key="9">
    <source>
        <dbReference type="EMBL" id="CAB4891433.1"/>
    </source>
</evidence>
<dbReference type="InterPro" id="IPR029041">
    <property type="entry name" value="FAD-linked_oxidoreductase-like"/>
</dbReference>
<dbReference type="GO" id="GO:0004489">
    <property type="term" value="F:methylenetetrahydrofolate reductase [NAD(P)H] activity"/>
    <property type="evidence" value="ECO:0007669"/>
    <property type="project" value="InterPro"/>
</dbReference>
<evidence type="ECO:0000256" key="4">
    <source>
        <dbReference type="ARBA" id="ARBA00022630"/>
    </source>
</evidence>
<dbReference type="GO" id="GO:0005829">
    <property type="term" value="C:cytosol"/>
    <property type="evidence" value="ECO:0007669"/>
    <property type="project" value="TreeGrafter"/>
</dbReference>
<dbReference type="EMBL" id="CAFABA010000030">
    <property type="protein sequence ID" value="CAB4825390.1"/>
    <property type="molecule type" value="Genomic_DNA"/>
</dbReference>
<dbReference type="AlphaFoldDB" id="A0A6J6VM00"/>
<proteinExistence type="inferred from homology"/>
<evidence type="ECO:0000313" key="8">
    <source>
        <dbReference type="EMBL" id="CAB4825390.1"/>
    </source>
</evidence>
<dbReference type="InterPro" id="IPR003171">
    <property type="entry name" value="Mehydrof_redctse-like"/>
</dbReference>
<comment type="similarity">
    <text evidence="3">Belongs to the methylenetetrahydrofolate reductase family.</text>
</comment>
<keyword evidence="5" id="KW-0274">FAD</keyword>
<dbReference type="EMBL" id="CAFBOS010000173">
    <property type="protein sequence ID" value="CAB5013112.1"/>
    <property type="molecule type" value="Genomic_DNA"/>
</dbReference>
<gene>
    <name evidence="7" type="ORF">UFOPK2754_03132</name>
    <name evidence="8" type="ORF">UFOPK3139_00980</name>
    <name evidence="9" type="ORF">UFOPK3543_00293</name>
    <name evidence="10" type="ORF">UFOPK3967_02347</name>
</gene>
<dbReference type="PANTHER" id="PTHR45754">
    <property type="entry name" value="METHYLENETETRAHYDROFOLATE REDUCTASE"/>
    <property type="match status" value="1"/>
</dbReference>
<sequence>MTKIRDLLAAGPTISFEFFPPKTDTAMRALDAALEELSLVEPSFVSVTYGAGGSTKDRTRSIVLGINETRPFPAMPHLTCMSHTKAEVIDLLDDYADHGIENVLALAGDPPTDADTPLGEFRYALELVELVRDKGDFSVGVAAFPELHPRSQGRSADDRQHLAAKLEVADFAITQFFADADDYGRLLDDLDALGVTKPVLPGIMAPNNPAGYRRMAAMNGTRVPEALLARIDAADAADAISLAVEATTQQCLRLRELGAPGLHFYTLNRSELTRRVHANLVG</sequence>
<dbReference type="EMBL" id="CAEZYR010000188">
    <property type="protein sequence ID" value="CAB4771788.1"/>
    <property type="molecule type" value="Genomic_DNA"/>
</dbReference>
<dbReference type="Pfam" id="PF02219">
    <property type="entry name" value="MTHFR"/>
    <property type="match status" value="1"/>
</dbReference>
<evidence type="ECO:0000313" key="7">
    <source>
        <dbReference type="EMBL" id="CAB4771788.1"/>
    </source>
</evidence>
<evidence type="ECO:0000256" key="3">
    <source>
        <dbReference type="ARBA" id="ARBA00006743"/>
    </source>
</evidence>
<evidence type="ECO:0000256" key="1">
    <source>
        <dbReference type="ARBA" id="ARBA00001974"/>
    </source>
</evidence>
<evidence type="ECO:0000256" key="6">
    <source>
        <dbReference type="ARBA" id="ARBA00023002"/>
    </source>
</evidence>
<name>A0A6J6VM00_9ZZZZ</name>
<dbReference type="EMBL" id="CAFBMH010000006">
    <property type="protein sequence ID" value="CAB4891433.1"/>
    <property type="molecule type" value="Genomic_DNA"/>
</dbReference>
<evidence type="ECO:0000256" key="2">
    <source>
        <dbReference type="ARBA" id="ARBA00004777"/>
    </source>
</evidence>
<comment type="cofactor">
    <cofactor evidence="1">
        <name>FAD</name>
        <dbReference type="ChEBI" id="CHEBI:57692"/>
    </cofactor>
</comment>
<dbReference type="GO" id="GO:0035999">
    <property type="term" value="P:tetrahydrofolate interconversion"/>
    <property type="evidence" value="ECO:0007669"/>
    <property type="project" value="UniProtKB-UniPathway"/>
</dbReference>
<keyword evidence="4" id="KW-0285">Flavoprotein</keyword>
<dbReference type="UniPathway" id="UPA00193"/>
<dbReference type="GO" id="GO:0071949">
    <property type="term" value="F:FAD binding"/>
    <property type="evidence" value="ECO:0007669"/>
    <property type="project" value="TreeGrafter"/>
</dbReference>
<dbReference type="SUPFAM" id="SSF51730">
    <property type="entry name" value="FAD-linked oxidoreductase"/>
    <property type="match status" value="1"/>
</dbReference>
<reference evidence="7" key="1">
    <citation type="submission" date="2020-05" db="EMBL/GenBank/DDBJ databases">
        <authorList>
            <person name="Chiriac C."/>
            <person name="Salcher M."/>
            <person name="Ghai R."/>
            <person name="Kavagutti S V."/>
        </authorList>
    </citation>
    <scope>NUCLEOTIDE SEQUENCE</scope>
</reference>
<comment type="pathway">
    <text evidence="2">One-carbon metabolism; tetrahydrofolate interconversion.</text>
</comment>
<dbReference type="CDD" id="cd00537">
    <property type="entry name" value="MTHFR"/>
    <property type="match status" value="1"/>
</dbReference>
<dbReference type="GO" id="GO:0009086">
    <property type="term" value="P:methionine biosynthetic process"/>
    <property type="evidence" value="ECO:0007669"/>
    <property type="project" value="TreeGrafter"/>
</dbReference>
<accession>A0A6J6VM00</accession>
<protein>
    <submittedName>
        <fullName evidence="7">Unannotated protein</fullName>
    </submittedName>
</protein>
<dbReference type="PANTHER" id="PTHR45754:SF3">
    <property type="entry name" value="METHYLENETETRAHYDROFOLATE REDUCTASE (NADPH)"/>
    <property type="match status" value="1"/>
</dbReference>
<dbReference type="Gene3D" id="3.20.20.220">
    <property type="match status" value="1"/>
</dbReference>
<organism evidence="7">
    <name type="scientific">freshwater metagenome</name>
    <dbReference type="NCBI Taxonomy" id="449393"/>
    <lineage>
        <taxon>unclassified sequences</taxon>
        <taxon>metagenomes</taxon>
        <taxon>ecological metagenomes</taxon>
    </lineage>
</organism>
<evidence type="ECO:0000313" key="10">
    <source>
        <dbReference type="EMBL" id="CAB5013112.1"/>
    </source>
</evidence>
<keyword evidence="6" id="KW-0560">Oxidoreductase</keyword>
<evidence type="ECO:0000256" key="5">
    <source>
        <dbReference type="ARBA" id="ARBA00022827"/>
    </source>
</evidence>